<dbReference type="Gene3D" id="3.40.20.10">
    <property type="entry name" value="Severin"/>
    <property type="match status" value="1"/>
</dbReference>
<accession>A0A8I5TA49</accession>
<evidence type="ECO:0000256" key="1">
    <source>
        <dbReference type="ARBA" id="ARBA00006844"/>
    </source>
</evidence>
<keyword evidence="6" id="KW-1185">Reference proteome</keyword>
<sequence>MKVCKSLTPEKVKQHKKTVLFCLSEDKENIILGEGNEILVGDMGQTVHDPYTTFVKMLPDKNYRYALYDTIYETMESKKEDLEFVFWAPEWALLTSKMIYASSKNAIKKKLTGIKHELQANCYEEVKDHCTLAEKLGGSAFIPLEGKPF</sequence>
<evidence type="ECO:0000313" key="6">
    <source>
        <dbReference type="Proteomes" id="UP000001595"/>
    </source>
</evidence>
<dbReference type="PRINTS" id="PR00006">
    <property type="entry name" value="COFILIN"/>
</dbReference>
<reference evidence="5 6" key="1">
    <citation type="submission" date="2008-02" db="EMBL/GenBank/DDBJ databases">
        <title>A 6x draft sequence assembly of the Pongo pygmaeus abelii genome.</title>
        <authorList>
            <person name="Wilson R.K."/>
            <person name="Mardis E."/>
        </authorList>
    </citation>
    <scope>NUCLEOTIDE SEQUENCE [LARGE SCALE GENOMIC DNA]</scope>
</reference>
<dbReference type="SMART" id="SM00102">
    <property type="entry name" value="ADF"/>
    <property type="match status" value="1"/>
</dbReference>
<dbReference type="Pfam" id="PF00241">
    <property type="entry name" value="Cofilin_ADF"/>
    <property type="match status" value="1"/>
</dbReference>
<comment type="similarity">
    <text evidence="1">Belongs to the actin-binding proteins ADF family.</text>
</comment>
<dbReference type="InterPro" id="IPR029006">
    <property type="entry name" value="ADF-H/Gelsolin-like_dom_sf"/>
</dbReference>
<name>A0A8I5TA49_PONAB</name>
<dbReference type="GeneTree" id="ENSGT00950000183000"/>
<keyword evidence="3" id="KW-0009">Actin-binding</keyword>
<dbReference type="InterPro" id="IPR002108">
    <property type="entry name" value="ADF-H"/>
</dbReference>
<reference evidence="5" key="2">
    <citation type="submission" date="2025-08" db="UniProtKB">
        <authorList>
            <consortium name="Ensembl"/>
        </authorList>
    </citation>
    <scope>IDENTIFICATION</scope>
</reference>
<dbReference type="PROSITE" id="PS51263">
    <property type="entry name" value="ADF_H"/>
    <property type="match status" value="1"/>
</dbReference>
<dbReference type="GO" id="GO:0003779">
    <property type="term" value="F:actin binding"/>
    <property type="evidence" value="ECO:0007669"/>
    <property type="project" value="UniProtKB-KW"/>
</dbReference>
<dbReference type="AlphaFoldDB" id="A0A8I5TA49"/>
<dbReference type="PANTHER" id="PTHR11913">
    <property type="entry name" value="COFILIN-RELATED"/>
    <property type="match status" value="1"/>
</dbReference>
<evidence type="ECO:0000259" key="4">
    <source>
        <dbReference type="PROSITE" id="PS51263"/>
    </source>
</evidence>
<proteinExistence type="inferred from homology"/>
<keyword evidence="2" id="KW-0007">Acetylation</keyword>
<dbReference type="Proteomes" id="UP000001595">
    <property type="component" value="Chromosome 1"/>
</dbReference>
<dbReference type="GO" id="GO:0030042">
    <property type="term" value="P:actin filament depolymerization"/>
    <property type="evidence" value="ECO:0007669"/>
    <property type="project" value="InterPro"/>
</dbReference>
<organism evidence="5 6">
    <name type="scientific">Pongo abelii</name>
    <name type="common">Sumatran orangutan</name>
    <name type="synonym">Pongo pygmaeus abelii</name>
    <dbReference type="NCBI Taxonomy" id="9601"/>
    <lineage>
        <taxon>Eukaryota</taxon>
        <taxon>Metazoa</taxon>
        <taxon>Chordata</taxon>
        <taxon>Craniata</taxon>
        <taxon>Vertebrata</taxon>
        <taxon>Euteleostomi</taxon>
        <taxon>Mammalia</taxon>
        <taxon>Eutheria</taxon>
        <taxon>Euarchontoglires</taxon>
        <taxon>Primates</taxon>
        <taxon>Haplorrhini</taxon>
        <taxon>Catarrhini</taxon>
        <taxon>Hominidae</taxon>
        <taxon>Pongo</taxon>
    </lineage>
</organism>
<dbReference type="Ensembl" id="ENSPPYT00000042165.1">
    <property type="protein sequence ID" value="ENSPPYP00000030547.1"/>
    <property type="gene ID" value="ENSPPYG00000037133.1"/>
</dbReference>
<dbReference type="InterPro" id="IPR017904">
    <property type="entry name" value="ADF/Cofilin"/>
</dbReference>
<protein>
    <recommendedName>
        <fullName evidence="4">ADF-H domain-containing protein</fullName>
    </recommendedName>
</protein>
<dbReference type="OMA" id="DMGQTVH"/>
<reference evidence="5" key="3">
    <citation type="submission" date="2025-09" db="UniProtKB">
        <authorList>
            <consortium name="Ensembl"/>
        </authorList>
    </citation>
    <scope>IDENTIFICATION</scope>
</reference>
<evidence type="ECO:0000313" key="5">
    <source>
        <dbReference type="Ensembl" id="ENSPPYP00000030547.1"/>
    </source>
</evidence>
<evidence type="ECO:0000256" key="2">
    <source>
        <dbReference type="ARBA" id="ARBA00022990"/>
    </source>
</evidence>
<feature type="domain" description="ADF-H" evidence="4">
    <location>
        <begin position="1"/>
        <end position="136"/>
    </location>
</feature>
<dbReference type="SUPFAM" id="SSF55753">
    <property type="entry name" value="Actin depolymerizing proteins"/>
    <property type="match status" value="1"/>
</dbReference>
<evidence type="ECO:0000256" key="3">
    <source>
        <dbReference type="ARBA" id="ARBA00023203"/>
    </source>
</evidence>
<dbReference type="GO" id="GO:0015629">
    <property type="term" value="C:actin cytoskeleton"/>
    <property type="evidence" value="ECO:0007669"/>
    <property type="project" value="InterPro"/>
</dbReference>